<feature type="region of interest" description="Disordered" evidence="1">
    <location>
        <begin position="242"/>
        <end position="262"/>
    </location>
</feature>
<dbReference type="STRING" id="155417.A0A4Q4TSV4"/>
<dbReference type="GO" id="GO:0003723">
    <property type="term" value="F:RNA binding"/>
    <property type="evidence" value="ECO:0007669"/>
    <property type="project" value="InterPro"/>
</dbReference>
<feature type="region of interest" description="Disordered" evidence="1">
    <location>
        <begin position="306"/>
        <end position="330"/>
    </location>
</feature>
<dbReference type="InterPro" id="IPR012677">
    <property type="entry name" value="Nucleotide-bd_a/b_plait_sf"/>
</dbReference>
<dbReference type="InterPro" id="IPR035979">
    <property type="entry name" value="RBD_domain_sf"/>
</dbReference>
<dbReference type="CDD" id="cd00590">
    <property type="entry name" value="RRM_SF"/>
    <property type="match status" value="1"/>
</dbReference>
<dbReference type="AlphaFoldDB" id="A0A4Q4TSV4"/>
<evidence type="ECO:0000256" key="1">
    <source>
        <dbReference type="SAM" id="MobiDB-lite"/>
    </source>
</evidence>
<evidence type="ECO:0000313" key="3">
    <source>
        <dbReference type="EMBL" id="RYP10481.1"/>
    </source>
</evidence>
<feature type="compositionally biased region" description="Low complexity" evidence="1">
    <location>
        <begin position="242"/>
        <end position="254"/>
    </location>
</feature>
<feature type="compositionally biased region" description="Polar residues" evidence="1">
    <location>
        <begin position="130"/>
        <end position="145"/>
    </location>
</feature>
<sequence>MPKEHAVEFEKIINAGRERKKNEELAARIFNRDSQRRSSAPIKATAGGSLASRVGVNKRLSSAARIPTGNVHTEWTHDLHQSQTGRNKPRAQQQPAPNSLAARIHAPGTTLPKAPPTRPNRAAKLANAYARTTSSPAAAQQQINQVRPPPPQQSRGPGITIRGLAGPFVVMAQNFAPGTTAADIESAMTPVGGLISSCRLVKTHPIVIAEIVFENKEGADRVIETFHNQTADGRTLNVYMRPGGSSAPAAAPKGPRADESRARGNHVVVDGSMGFDDPMEMDVGYDDNYNGGASNGGLYSDNLVMNGTNGTSGGGGRRGRGFNRAGRSAR</sequence>
<feature type="compositionally biased region" description="Basic residues" evidence="1">
    <location>
        <begin position="317"/>
        <end position="330"/>
    </location>
</feature>
<feature type="compositionally biased region" description="Polar residues" evidence="1">
    <location>
        <begin position="81"/>
        <end position="97"/>
    </location>
</feature>
<dbReference type="InterPro" id="IPR000504">
    <property type="entry name" value="RRM_dom"/>
</dbReference>
<dbReference type="EMBL" id="QJNU01000018">
    <property type="protein sequence ID" value="RYP10481.1"/>
    <property type="molecule type" value="Genomic_DNA"/>
</dbReference>
<dbReference type="Pfam" id="PF00076">
    <property type="entry name" value="RRM_1"/>
    <property type="match status" value="1"/>
</dbReference>
<accession>A0A4Q4TSV4</accession>
<reference evidence="3 4" key="1">
    <citation type="submission" date="2018-06" db="EMBL/GenBank/DDBJ databases">
        <title>Complete Genomes of Monosporascus.</title>
        <authorList>
            <person name="Robinson A.J."/>
            <person name="Natvig D.O."/>
        </authorList>
    </citation>
    <scope>NUCLEOTIDE SEQUENCE [LARGE SCALE GENOMIC DNA]</scope>
    <source>
        <strain evidence="3 4">CBS 110550</strain>
    </source>
</reference>
<feature type="region of interest" description="Disordered" evidence="1">
    <location>
        <begin position="65"/>
        <end position="99"/>
    </location>
</feature>
<dbReference type="SUPFAM" id="SSF54928">
    <property type="entry name" value="RNA-binding domain, RBD"/>
    <property type="match status" value="1"/>
</dbReference>
<gene>
    <name evidence="3" type="ORF">DL764_000664</name>
</gene>
<proteinExistence type="predicted"/>
<feature type="region of interest" description="Disordered" evidence="1">
    <location>
        <begin position="127"/>
        <end position="157"/>
    </location>
</feature>
<dbReference type="Proteomes" id="UP000293360">
    <property type="component" value="Unassembled WGS sequence"/>
</dbReference>
<feature type="domain" description="RRM" evidence="2">
    <location>
        <begin position="173"/>
        <end position="236"/>
    </location>
</feature>
<keyword evidence="4" id="KW-1185">Reference proteome</keyword>
<dbReference type="Gene3D" id="3.30.70.330">
    <property type="match status" value="1"/>
</dbReference>
<protein>
    <recommendedName>
        <fullName evidence="2">RRM domain-containing protein</fullName>
    </recommendedName>
</protein>
<name>A0A4Q4TSV4_9PEZI</name>
<evidence type="ECO:0000313" key="4">
    <source>
        <dbReference type="Proteomes" id="UP000293360"/>
    </source>
</evidence>
<comment type="caution">
    <text evidence="3">The sequence shown here is derived from an EMBL/GenBank/DDBJ whole genome shotgun (WGS) entry which is preliminary data.</text>
</comment>
<dbReference type="OrthoDB" id="5374349at2759"/>
<feature type="region of interest" description="Disordered" evidence="1">
    <location>
        <begin position="29"/>
        <end position="48"/>
    </location>
</feature>
<evidence type="ECO:0000259" key="2">
    <source>
        <dbReference type="Pfam" id="PF00076"/>
    </source>
</evidence>
<organism evidence="3 4">
    <name type="scientific">Monosporascus ibericus</name>
    <dbReference type="NCBI Taxonomy" id="155417"/>
    <lineage>
        <taxon>Eukaryota</taxon>
        <taxon>Fungi</taxon>
        <taxon>Dikarya</taxon>
        <taxon>Ascomycota</taxon>
        <taxon>Pezizomycotina</taxon>
        <taxon>Sordariomycetes</taxon>
        <taxon>Xylariomycetidae</taxon>
        <taxon>Xylariales</taxon>
        <taxon>Xylariales incertae sedis</taxon>
        <taxon>Monosporascus</taxon>
    </lineage>
</organism>